<organism evidence="5 6">
    <name type="scientific">Sphingobium chlorophenolicum L-1</name>
    <dbReference type="NCBI Taxonomy" id="690566"/>
    <lineage>
        <taxon>Bacteria</taxon>
        <taxon>Pseudomonadati</taxon>
        <taxon>Pseudomonadota</taxon>
        <taxon>Alphaproteobacteria</taxon>
        <taxon>Sphingomonadales</taxon>
        <taxon>Sphingomonadaceae</taxon>
        <taxon>Sphingobium</taxon>
    </lineage>
</organism>
<evidence type="ECO:0000256" key="3">
    <source>
        <dbReference type="ARBA" id="ARBA00023163"/>
    </source>
</evidence>
<evidence type="ECO:0000256" key="1">
    <source>
        <dbReference type="ARBA" id="ARBA00023015"/>
    </source>
</evidence>
<dbReference type="PROSITE" id="PS01124">
    <property type="entry name" value="HTH_ARAC_FAMILY_2"/>
    <property type="match status" value="1"/>
</dbReference>
<dbReference type="Pfam" id="PF12625">
    <property type="entry name" value="Arabinose_bd"/>
    <property type="match status" value="1"/>
</dbReference>
<evidence type="ECO:0000313" key="5">
    <source>
        <dbReference type="EMBL" id="AEG48136.1"/>
    </source>
</evidence>
<dbReference type="Gene3D" id="1.10.10.60">
    <property type="entry name" value="Homeodomain-like"/>
    <property type="match status" value="1"/>
</dbReference>
<protein>
    <submittedName>
        <fullName evidence="5">Helix-turn-helix, AraC domain protein</fullName>
    </submittedName>
</protein>
<accession>F6EWX3</accession>
<sequence length="346" mass="38175">MSSKRRSIVPSALATIRAAPLLRFKERLDLREPRVQSLFRRHGIAASQYSDPYAVVPLSAYVAFIEEAAMLSGDPLLGARVGQGYRPADIGPIGILFSISESLRVGFSRLARMLPAFQAHTSVALLEEEAGVAWVYKINEAQIWPRRQDAEYAISATCAMIRSSCGSSWCPIEVRFEHEPPSDPAVVRMLRGIFRAPVSFGHATNALVMDASHVDKIRHIEDRDLVTVLEHHLTDLLGKIPQDPSVKQAVLTVIDIYLGHRRLEAQVIASALGMPVRTLQRRLAEEGTSIRQLVQVHRLAAANQRLGTGGTPIANVAEALGYADSTSFSRAFRDWTGTPPSRWAER</sequence>
<keyword evidence="3" id="KW-0804">Transcription</keyword>
<dbReference type="STRING" id="690566.Sphch_0439"/>
<dbReference type="SMART" id="SM00342">
    <property type="entry name" value="HTH_ARAC"/>
    <property type="match status" value="1"/>
</dbReference>
<evidence type="ECO:0000256" key="2">
    <source>
        <dbReference type="ARBA" id="ARBA00023125"/>
    </source>
</evidence>
<dbReference type="PANTHER" id="PTHR47894:SF4">
    <property type="entry name" value="HTH-TYPE TRANSCRIPTIONAL REGULATOR GADX"/>
    <property type="match status" value="1"/>
</dbReference>
<dbReference type="PANTHER" id="PTHR47894">
    <property type="entry name" value="HTH-TYPE TRANSCRIPTIONAL REGULATOR GADX"/>
    <property type="match status" value="1"/>
</dbReference>
<keyword evidence="2" id="KW-0238">DNA-binding</keyword>
<dbReference type="SUPFAM" id="SSF46689">
    <property type="entry name" value="Homeodomain-like"/>
    <property type="match status" value="1"/>
</dbReference>
<proteinExistence type="predicted"/>
<feature type="domain" description="HTH araC/xylS-type" evidence="4">
    <location>
        <begin position="248"/>
        <end position="346"/>
    </location>
</feature>
<dbReference type="GO" id="GO:0005829">
    <property type="term" value="C:cytosol"/>
    <property type="evidence" value="ECO:0007669"/>
    <property type="project" value="TreeGrafter"/>
</dbReference>
<reference evidence="5 6" key="1">
    <citation type="submission" date="2011-05" db="EMBL/GenBank/DDBJ databases">
        <title>Complete sequence of chromosome 1 of Sphingobium chlorophenolicum L-1.</title>
        <authorList>
            <consortium name="US DOE Joint Genome Institute"/>
            <person name="Lucas S."/>
            <person name="Han J."/>
            <person name="Lapidus A."/>
            <person name="Cheng J.-F."/>
            <person name="Goodwin L."/>
            <person name="Pitluck S."/>
            <person name="Peters L."/>
            <person name="Daligault H."/>
            <person name="Han C."/>
            <person name="Tapia R."/>
            <person name="Land M."/>
            <person name="Hauser L."/>
            <person name="Kyrpides N."/>
            <person name="Ivanova N."/>
            <person name="Pagani I."/>
            <person name="Turner P."/>
            <person name="Copley S."/>
            <person name="Woyke T."/>
        </authorList>
    </citation>
    <scope>NUCLEOTIDE SEQUENCE [LARGE SCALE GENOMIC DNA]</scope>
    <source>
        <strain evidence="5 6">L-1</strain>
    </source>
</reference>
<evidence type="ECO:0000259" key="4">
    <source>
        <dbReference type="PROSITE" id="PS01124"/>
    </source>
</evidence>
<dbReference type="InterPro" id="IPR009057">
    <property type="entry name" value="Homeodomain-like_sf"/>
</dbReference>
<evidence type="ECO:0000313" key="6">
    <source>
        <dbReference type="Proteomes" id="UP000007150"/>
    </source>
</evidence>
<dbReference type="InterPro" id="IPR032687">
    <property type="entry name" value="AraC-type_N"/>
</dbReference>
<dbReference type="GO" id="GO:0003700">
    <property type="term" value="F:DNA-binding transcription factor activity"/>
    <property type="evidence" value="ECO:0007669"/>
    <property type="project" value="InterPro"/>
</dbReference>
<dbReference type="HOGENOM" id="CLU_047522_1_2_5"/>
<dbReference type="GO" id="GO:0000976">
    <property type="term" value="F:transcription cis-regulatory region binding"/>
    <property type="evidence" value="ECO:0007669"/>
    <property type="project" value="TreeGrafter"/>
</dbReference>
<dbReference type="RefSeq" id="WP_013846402.1">
    <property type="nucleotide sequence ID" value="NC_015593.1"/>
</dbReference>
<name>F6EWX3_SPHCR</name>
<dbReference type="Pfam" id="PF12833">
    <property type="entry name" value="HTH_18"/>
    <property type="match status" value="1"/>
</dbReference>
<dbReference type="AlphaFoldDB" id="F6EWX3"/>
<dbReference type="EMBL" id="CP002798">
    <property type="protein sequence ID" value="AEG48136.1"/>
    <property type="molecule type" value="Genomic_DNA"/>
</dbReference>
<keyword evidence="1" id="KW-0805">Transcription regulation</keyword>
<keyword evidence="6" id="KW-1185">Reference proteome</keyword>
<dbReference type="InterPro" id="IPR018060">
    <property type="entry name" value="HTH_AraC"/>
</dbReference>
<dbReference type="Proteomes" id="UP000007150">
    <property type="component" value="Chromosome 1"/>
</dbReference>
<dbReference type="KEGG" id="sch:Sphch_0439"/>
<gene>
    <name evidence="5" type="ORF">Sphch_0439</name>
</gene>